<evidence type="ECO:0000313" key="2">
    <source>
        <dbReference type="Proteomes" id="UP001476798"/>
    </source>
</evidence>
<comment type="caution">
    <text evidence="1">The sequence shown here is derived from an EMBL/GenBank/DDBJ whole genome shotgun (WGS) entry which is preliminary data.</text>
</comment>
<gene>
    <name evidence="1" type="ORF">GOODEAATRI_012149</name>
</gene>
<evidence type="ECO:0000313" key="1">
    <source>
        <dbReference type="EMBL" id="MEQ2174865.1"/>
    </source>
</evidence>
<dbReference type="EMBL" id="JAHRIO010050743">
    <property type="protein sequence ID" value="MEQ2174865.1"/>
    <property type="molecule type" value="Genomic_DNA"/>
</dbReference>
<accession>A0ABV0NU03</accession>
<dbReference type="Proteomes" id="UP001476798">
    <property type="component" value="Unassembled WGS sequence"/>
</dbReference>
<protein>
    <submittedName>
        <fullName evidence="1">Uncharacterized protein</fullName>
    </submittedName>
</protein>
<keyword evidence="2" id="KW-1185">Reference proteome</keyword>
<organism evidence="1 2">
    <name type="scientific">Goodea atripinnis</name>
    <dbReference type="NCBI Taxonomy" id="208336"/>
    <lineage>
        <taxon>Eukaryota</taxon>
        <taxon>Metazoa</taxon>
        <taxon>Chordata</taxon>
        <taxon>Craniata</taxon>
        <taxon>Vertebrata</taxon>
        <taxon>Euteleostomi</taxon>
        <taxon>Actinopterygii</taxon>
        <taxon>Neopterygii</taxon>
        <taxon>Teleostei</taxon>
        <taxon>Neoteleostei</taxon>
        <taxon>Acanthomorphata</taxon>
        <taxon>Ovalentaria</taxon>
        <taxon>Atherinomorphae</taxon>
        <taxon>Cyprinodontiformes</taxon>
        <taxon>Goodeidae</taxon>
        <taxon>Goodea</taxon>
    </lineage>
</organism>
<sequence>MQYLEKHLHPLIFCTCNRLWLIYKDYVHNGKQVQKCCRPPYLNENVVCAAGRHHGQFGRAEWEKVIIIIRVGRRNIIMHFLKTVEKEKIKDKRLNINHKTSKRSPISC</sequence>
<proteinExistence type="predicted"/>
<reference evidence="1 2" key="1">
    <citation type="submission" date="2021-06" db="EMBL/GenBank/DDBJ databases">
        <authorList>
            <person name="Palmer J.M."/>
        </authorList>
    </citation>
    <scope>NUCLEOTIDE SEQUENCE [LARGE SCALE GENOMIC DNA]</scope>
    <source>
        <strain evidence="1 2">GA_2019</strain>
        <tissue evidence="1">Muscle</tissue>
    </source>
</reference>
<name>A0ABV0NU03_9TELE</name>